<evidence type="ECO:0000259" key="5">
    <source>
        <dbReference type="Pfam" id="PF00931"/>
    </source>
</evidence>
<keyword evidence="3" id="KW-0611">Plant defense</keyword>
<dbReference type="SUPFAM" id="SSF52540">
    <property type="entry name" value="P-loop containing nucleoside triphosphate hydrolases"/>
    <property type="match status" value="1"/>
</dbReference>
<dbReference type="AlphaFoldDB" id="A0ABD3KHL6"/>
<gene>
    <name evidence="9" type="ORF">ACJRO7_019837</name>
</gene>
<comment type="caution">
    <text evidence="9">The sequence shown here is derived from an EMBL/GenBank/DDBJ whole genome shotgun (WGS) entry which is preliminary data.</text>
</comment>
<dbReference type="Pfam" id="PF23559">
    <property type="entry name" value="WHD_DRP"/>
    <property type="match status" value="1"/>
</dbReference>
<dbReference type="PANTHER" id="PTHR23155">
    <property type="entry name" value="DISEASE RESISTANCE PROTEIN RP"/>
    <property type="match status" value="1"/>
</dbReference>
<dbReference type="EMBL" id="JBJKBG010000005">
    <property type="protein sequence ID" value="KAL3738369.1"/>
    <property type="molecule type" value="Genomic_DNA"/>
</dbReference>
<dbReference type="InterPro" id="IPR027417">
    <property type="entry name" value="P-loop_NTPase"/>
</dbReference>
<evidence type="ECO:0000259" key="8">
    <source>
        <dbReference type="Pfam" id="PF23598"/>
    </source>
</evidence>
<dbReference type="Proteomes" id="UP001634007">
    <property type="component" value="Unassembled WGS sequence"/>
</dbReference>
<evidence type="ECO:0000256" key="1">
    <source>
        <dbReference type="ARBA" id="ARBA00022737"/>
    </source>
</evidence>
<feature type="domain" description="Disease resistance protein winged helix" evidence="7">
    <location>
        <begin position="415"/>
        <end position="481"/>
    </location>
</feature>
<evidence type="ECO:0008006" key="11">
    <source>
        <dbReference type="Google" id="ProtNLM"/>
    </source>
</evidence>
<dbReference type="InterPro" id="IPR038005">
    <property type="entry name" value="RX-like_CC"/>
</dbReference>
<keyword evidence="10" id="KW-1185">Reference proteome</keyword>
<dbReference type="GO" id="GO:0000166">
    <property type="term" value="F:nucleotide binding"/>
    <property type="evidence" value="ECO:0007669"/>
    <property type="project" value="UniProtKB-KW"/>
</dbReference>
<name>A0ABD3KHL6_EUCGL</name>
<dbReference type="InterPro" id="IPR058922">
    <property type="entry name" value="WHD_DRP"/>
</dbReference>
<dbReference type="Gene3D" id="1.10.10.10">
    <property type="entry name" value="Winged helix-like DNA-binding domain superfamily/Winged helix DNA-binding domain"/>
    <property type="match status" value="1"/>
</dbReference>
<dbReference type="Gene3D" id="1.10.8.430">
    <property type="entry name" value="Helical domain of apoptotic protease-activating factors"/>
    <property type="match status" value="1"/>
</dbReference>
<reference evidence="9 10" key="1">
    <citation type="submission" date="2024-11" db="EMBL/GenBank/DDBJ databases">
        <title>Chromosome-level genome assembly of Eucalyptus globulus Labill. provides insights into its genome evolution.</title>
        <authorList>
            <person name="Li X."/>
        </authorList>
    </citation>
    <scope>NUCLEOTIDE SEQUENCE [LARGE SCALE GENOMIC DNA]</scope>
    <source>
        <strain evidence="9">CL2024</strain>
        <tissue evidence="9">Fresh tender leaves</tissue>
    </source>
</reference>
<evidence type="ECO:0000259" key="6">
    <source>
        <dbReference type="Pfam" id="PF18052"/>
    </source>
</evidence>
<dbReference type="InterPro" id="IPR036388">
    <property type="entry name" value="WH-like_DNA-bd_sf"/>
</dbReference>
<evidence type="ECO:0000256" key="4">
    <source>
        <dbReference type="SAM" id="Coils"/>
    </source>
</evidence>
<evidence type="ECO:0000313" key="10">
    <source>
        <dbReference type="Proteomes" id="UP001634007"/>
    </source>
</evidence>
<dbReference type="GO" id="GO:0051707">
    <property type="term" value="P:response to other organism"/>
    <property type="evidence" value="ECO:0007669"/>
    <property type="project" value="UniProtKB-ARBA"/>
</dbReference>
<dbReference type="Pfam" id="PF00931">
    <property type="entry name" value="NB-ARC"/>
    <property type="match status" value="1"/>
</dbReference>
<feature type="coiled-coil region" evidence="4">
    <location>
        <begin position="24"/>
        <end position="51"/>
    </location>
</feature>
<dbReference type="Pfam" id="PF18052">
    <property type="entry name" value="Rx_N"/>
    <property type="match status" value="1"/>
</dbReference>
<dbReference type="CDD" id="cd14798">
    <property type="entry name" value="RX-CC_like"/>
    <property type="match status" value="1"/>
</dbReference>
<sequence>MAEFAVSSVVKTIGNLLTHEARFLRGVEGKVEDLQKELKLIQGLLRDADARVENDQSVGEWVAQLRDVAWHAEDIIEEYILRVAPKKEQYIVKAYRGLVAKCACLQVHEVETEIDSLKSKISNLRMSMLNHGIQMVNEGERKRTRASGSKPIYAYFEEYFVGREDSVQELVKELLKDGEQHRVITIWGMSGLGKTSLAKKVLAHEKLKNNFDGFAWACVSQVYHSKDILVKILIELIPNQREKVKEMMDDELFKALHEIQLKKRCIVVLDNIWAKEAWDSLQAAFPVKGTRSKLLITTHNREVAEHIDPHGLFHKPRFLSNEESWDLLKKRASLEMKVMDENMKMIGYKLLEKCGGLPLAVNVLGGLLADTEWETIYKDINSHFGDKSDIFRVLALSYDNLPQHLKPYFLYLGSFPENTEIPATKVLQMWIAEGFVSPNPYDEDVAEQYLMKFANRGMVQVRFTLSGKIKSCCLHNLMRDICICKARQEKFLTILENQQDNEIEDYFSSSSMAIGDKSTWKTRRLSLNMLMSDSRVRQKENTVLHLRALMFFNSREWVWKQFEDIIINCKFLRVLKLEGMIGNLPESVGDLVRLRYLSLEGCMLEDLPQSMGNLVCMEYLDLQGLEHSKVNVPNVLWKMRRLRHLHLPKYFAENGQKNLRLDSLENLQTLRNFNPEYCNVNDLGKLTNLRKIIVSLQYGSYQLKIIPQLAHFTFKHLQSSSFEILNQIHSFTENELSNMSSYHLSCKLFIKGGIEKLPEYKNLPQQLRKLVLLDSQLKEDPMPTLEKLNDMVVLQLMNRAFVGKEMVCSAGGFPQLKHLVLHDLPNLEEWRVAEGAMPHLSKLGVSGCPKLKTVPGGVYKYDSSIGDRFFPRDEHLFQQDEHWQQIVLMRSFLINVSIAPLLARRINVRDLV</sequence>
<dbReference type="InterPro" id="IPR032675">
    <property type="entry name" value="LRR_dom_sf"/>
</dbReference>
<dbReference type="InterPro" id="IPR055414">
    <property type="entry name" value="LRR_R13L4/SHOC2-like"/>
</dbReference>
<feature type="domain" description="Disease resistance R13L4/SHOC-2-like LRR" evidence="8">
    <location>
        <begin position="545"/>
        <end position="846"/>
    </location>
</feature>
<organism evidence="9 10">
    <name type="scientific">Eucalyptus globulus</name>
    <name type="common">Tasmanian blue gum</name>
    <dbReference type="NCBI Taxonomy" id="34317"/>
    <lineage>
        <taxon>Eukaryota</taxon>
        <taxon>Viridiplantae</taxon>
        <taxon>Streptophyta</taxon>
        <taxon>Embryophyta</taxon>
        <taxon>Tracheophyta</taxon>
        <taxon>Spermatophyta</taxon>
        <taxon>Magnoliopsida</taxon>
        <taxon>eudicotyledons</taxon>
        <taxon>Gunneridae</taxon>
        <taxon>Pentapetalae</taxon>
        <taxon>rosids</taxon>
        <taxon>malvids</taxon>
        <taxon>Myrtales</taxon>
        <taxon>Myrtaceae</taxon>
        <taxon>Myrtoideae</taxon>
        <taxon>Eucalypteae</taxon>
        <taxon>Eucalyptus</taxon>
    </lineage>
</organism>
<protein>
    <recommendedName>
        <fullName evidence="11">Disease resistance protein</fullName>
    </recommendedName>
</protein>
<accession>A0ABD3KHL6</accession>
<dbReference type="InterPro" id="IPR044974">
    <property type="entry name" value="Disease_R_plants"/>
</dbReference>
<feature type="domain" description="Disease resistance N-terminal" evidence="6">
    <location>
        <begin position="5"/>
        <end position="88"/>
    </location>
</feature>
<dbReference type="SUPFAM" id="SSF52058">
    <property type="entry name" value="L domain-like"/>
    <property type="match status" value="1"/>
</dbReference>
<dbReference type="PANTHER" id="PTHR23155:SF1185">
    <property type="entry name" value="DISEASE RESISTANCE RPP8-LIKE PROTEIN 3-RELATED"/>
    <property type="match status" value="1"/>
</dbReference>
<dbReference type="FunFam" id="1.10.10.10:FF:000322">
    <property type="entry name" value="Probable disease resistance protein At1g63360"/>
    <property type="match status" value="1"/>
</dbReference>
<dbReference type="InterPro" id="IPR041118">
    <property type="entry name" value="Rx_N"/>
</dbReference>
<keyword evidence="1" id="KW-0677">Repeat</keyword>
<keyword evidence="2" id="KW-0547">Nucleotide-binding</keyword>
<dbReference type="Gene3D" id="1.20.5.4130">
    <property type="match status" value="1"/>
</dbReference>
<feature type="domain" description="NB-ARC" evidence="5">
    <location>
        <begin position="163"/>
        <end position="332"/>
    </location>
</feature>
<dbReference type="PRINTS" id="PR00364">
    <property type="entry name" value="DISEASERSIST"/>
</dbReference>
<dbReference type="InterPro" id="IPR042197">
    <property type="entry name" value="Apaf_helical"/>
</dbReference>
<dbReference type="Gene3D" id="3.80.10.10">
    <property type="entry name" value="Ribonuclease Inhibitor"/>
    <property type="match status" value="2"/>
</dbReference>
<dbReference type="Gene3D" id="3.40.50.300">
    <property type="entry name" value="P-loop containing nucleotide triphosphate hydrolases"/>
    <property type="match status" value="1"/>
</dbReference>
<evidence type="ECO:0000256" key="2">
    <source>
        <dbReference type="ARBA" id="ARBA00022741"/>
    </source>
</evidence>
<proteinExistence type="predicted"/>
<dbReference type="FunFam" id="3.40.50.300:FF:001091">
    <property type="entry name" value="Probable disease resistance protein At1g61300"/>
    <property type="match status" value="1"/>
</dbReference>
<evidence type="ECO:0000259" key="7">
    <source>
        <dbReference type="Pfam" id="PF23559"/>
    </source>
</evidence>
<dbReference type="Pfam" id="PF23598">
    <property type="entry name" value="LRR_14"/>
    <property type="match status" value="1"/>
</dbReference>
<dbReference type="InterPro" id="IPR002182">
    <property type="entry name" value="NB-ARC"/>
</dbReference>
<evidence type="ECO:0000256" key="3">
    <source>
        <dbReference type="ARBA" id="ARBA00022821"/>
    </source>
</evidence>
<dbReference type="GO" id="GO:0006952">
    <property type="term" value="P:defense response"/>
    <property type="evidence" value="ECO:0007669"/>
    <property type="project" value="UniProtKB-KW"/>
</dbReference>
<keyword evidence="4" id="KW-0175">Coiled coil</keyword>
<evidence type="ECO:0000313" key="9">
    <source>
        <dbReference type="EMBL" id="KAL3738369.1"/>
    </source>
</evidence>